<evidence type="ECO:0000313" key="14">
    <source>
        <dbReference type="Ensembl" id="ENSECAP00000017766.4"/>
    </source>
</evidence>
<evidence type="ECO:0000256" key="6">
    <source>
        <dbReference type="ARBA" id="ARBA00022729"/>
    </source>
</evidence>
<dbReference type="HOGENOM" id="CLU_113773_0_0_1"/>
<keyword evidence="15" id="KW-1185">Reference proteome</keyword>
<dbReference type="VGNC" id="VGNC:16201">
    <property type="gene designation" value="CCL25"/>
</dbReference>
<keyword evidence="6 12" id="KW-0732">Signal</keyword>
<dbReference type="GeneTree" id="ENSGT01130000278316"/>
<dbReference type="GO" id="GO:0006955">
    <property type="term" value="P:immune response"/>
    <property type="evidence" value="ECO:0007669"/>
    <property type="project" value="InterPro"/>
</dbReference>
<dbReference type="STRING" id="9796.ENSECAP00000017766"/>
<evidence type="ECO:0000313" key="15">
    <source>
        <dbReference type="Proteomes" id="UP000002281"/>
    </source>
</evidence>
<dbReference type="Ensembl" id="ENSECAT00000021561.4">
    <property type="protein sequence ID" value="ENSECAP00000017766.4"/>
    <property type="gene ID" value="ENSECAG00000020264.4"/>
</dbReference>
<dbReference type="GO" id="GO:0008009">
    <property type="term" value="F:chemokine activity"/>
    <property type="evidence" value="ECO:0007669"/>
    <property type="project" value="InterPro"/>
</dbReference>
<comment type="subcellular location">
    <subcellularLocation>
        <location evidence="1">Secreted</location>
    </subcellularLocation>
</comment>
<dbReference type="Bgee" id="ENSECAG00000020264">
    <property type="expression patterns" value="Expressed in cerebellum and 17 other cell types or tissues"/>
</dbReference>
<dbReference type="FunFam" id="2.40.50.40:FF:000026">
    <property type="entry name" value="C-C motif chemokine 25"/>
    <property type="match status" value="1"/>
</dbReference>
<evidence type="ECO:0000256" key="3">
    <source>
        <dbReference type="ARBA" id="ARBA00022500"/>
    </source>
</evidence>
<dbReference type="Pfam" id="PF00048">
    <property type="entry name" value="IL8"/>
    <property type="match status" value="1"/>
</dbReference>
<dbReference type="GO" id="GO:0006954">
    <property type="term" value="P:inflammatory response"/>
    <property type="evidence" value="ECO:0007669"/>
    <property type="project" value="UniProtKB-KW"/>
</dbReference>
<evidence type="ECO:0000256" key="12">
    <source>
        <dbReference type="SAM" id="SignalP"/>
    </source>
</evidence>
<reference evidence="14" key="3">
    <citation type="submission" date="2025-09" db="UniProtKB">
        <authorList>
            <consortium name="Ensembl"/>
        </authorList>
    </citation>
    <scope>IDENTIFICATION</scope>
    <source>
        <strain evidence="14">Thoroughbred</strain>
    </source>
</reference>
<evidence type="ECO:0000256" key="1">
    <source>
        <dbReference type="ARBA" id="ARBA00004613"/>
    </source>
</evidence>
<dbReference type="Proteomes" id="UP000002281">
    <property type="component" value="Chromosome 7"/>
</dbReference>
<dbReference type="PANTHER" id="PTHR12015">
    <property type="entry name" value="SMALL INDUCIBLE CYTOKINE A"/>
    <property type="match status" value="1"/>
</dbReference>
<dbReference type="PaxDb" id="9796-ENSECAP00000017766"/>
<dbReference type="AlphaFoldDB" id="F7DC55"/>
<dbReference type="SUPFAM" id="SSF54117">
    <property type="entry name" value="Interleukin 8-like chemokines"/>
    <property type="match status" value="1"/>
</dbReference>
<organism evidence="14 15">
    <name type="scientific">Equus caballus</name>
    <name type="common">Horse</name>
    <dbReference type="NCBI Taxonomy" id="9796"/>
    <lineage>
        <taxon>Eukaryota</taxon>
        <taxon>Metazoa</taxon>
        <taxon>Chordata</taxon>
        <taxon>Craniata</taxon>
        <taxon>Vertebrata</taxon>
        <taxon>Euteleostomi</taxon>
        <taxon>Mammalia</taxon>
        <taxon>Eutheria</taxon>
        <taxon>Laurasiatheria</taxon>
        <taxon>Perissodactyla</taxon>
        <taxon>Equidae</taxon>
        <taxon>Equus</taxon>
    </lineage>
</organism>
<dbReference type="GO" id="GO:0005615">
    <property type="term" value="C:extracellular space"/>
    <property type="evidence" value="ECO:0007669"/>
    <property type="project" value="UniProtKB-KW"/>
</dbReference>
<keyword evidence="7" id="KW-1015">Disulfide bond</keyword>
<comment type="similarity">
    <text evidence="2">Belongs to the intercrine beta (chemokine CC) family.</text>
</comment>
<dbReference type="FunCoup" id="F7DC55">
    <property type="interactions" value="192"/>
</dbReference>
<sequence>MNPWLLACLVACSVGAWAPAVHAQGVFEDCCLAYHRHARLAMLRHAQGYLRQEVTGSCNLPAVIFFFRQKQRMVCGDPRARWVQKGMKILDARNKAPSKPHAGAQRTFQGSHSGVKKLNSGPSRLPLFMFRGPTRSSKKNTSFPRTAKPATGPPAPLQSPSPAGLSSPTCRTVNHTSPGPAGPSWTASSSATPIALRPWLPQLLCPSGQTLIPMPEPLLFPSLSPLPTPAPQAAGRRGLREPERALGNGPGTEPSGYVVHPQPPATHPRPRLLLSLWVLANLQSVQGHPLSQDIVLFHNVSINPWWGV</sequence>
<dbReference type="PANTHER" id="PTHR12015:SF70">
    <property type="entry name" value="C-C MOTIF CHEMOKINE 25"/>
    <property type="match status" value="1"/>
</dbReference>
<evidence type="ECO:0000256" key="7">
    <source>
        <dbReference type="ARBA" id="ARBA00023157"/>
    </source>
</evidence>
<protein>
    <recommendedName>
        <fullName evidence="9">C-C motif chemokine 25</fullName>
    </recommendedName>
    <alternativeName>
        <fullName evidence="10">Small-inducible cytokine A25</fullName>
    </alternativeName>
</protein>
<feature type="region of interest" description="Disordered" evidence="11">
    <location>
        <begin position="226"/>
        <end position="264"/>
    </location>
</feature>
<dbReference type="InterPro" id="IPR039809">
    <property type="entry name" value="Chemokine_b/g/d"/>
</dbReference>
<feature type="signal peptide" evidence="12">
    <location>
        <begin position="1"/>
        <end position="23"/>
    </location>
</feature>
<dbReference type="InterPro" id="IPR036048">
    <property type="entry name" value="Interleukin_8-like_sf"/>
</dbReference>
<dbReference type="SMART" id="SM00199">
    <property type="entry name" value="SCY"/>
    <property type="match status" value="1"/>
</dbReference>
<evidence type="ECO:0000256" key="10">
    <source>
        <dbReference type="ARBA" id="ARBA00077260"/>
    </source>
</evidence>
<accession>F7DC55</accession>
<feature type="region of interest" description="Disordered" evidence="11">
    <location>
        <begin position="95"/>
        <end position="189"/>
    </location>
</feature>
<keyword evidence="5" id="KW-0964">Secreted</keyword>
<feature type="compositionally biased region" description="Polar residues" evidence="11">
    <location>
        <begin position="160"/>
        <end position="177"/>
    </location>
</feature>
<reference evidence="14 15" key="1">
    <citation type="journal article" date="2009" name="Science">
        <title>Genome sequence, comparative analysis, and population genetics of the domestic horse.</title>
        <authorList>
            <consortium name="Broad Institute Genome Sequencing Platform"/>
            <consortium name="Broad Institute Whole Genome Assembly Team"/>
            <person name="Wade C.M."/>
            <person name="Giulotto E."/>
            <person name="Sigurdsson S."/>
            <person name="Zoli M."/>
            <person name="Gnerre S."/>
            <person name="Imsland F."/>
            <person name="Lear T.L."/>
            <person name="Adelson D.L."/>
            <person name="Bailey E."/>
            <person name="Bellone R.R."/>
            <person name="Bloecker H."/>
            <person name="Distl O."/>
            <person name="Edgar R.C."/>
            <person name="Garber M."/>
            <person name="Leeb T."/>
            <person name="Mauceli E."/>
            <person name="MacLeod J.N."/>
            <person name="Penedo M.C.T."/>
            <person name="Raison J.M."/>
            <person name="Sharpe T."/>
            <person name="Vogel J."/>
            <person name="Andersson L."/>
            <person name="Antczak D.F."/>
            <person name="Biagi T."/>
            <person name="Binns M.M."/>
            <person name="Chowdhary B.P."/>
            <person name="Coleman S.J."/>
            <person name="Della Valle G."/>
            <person name="Fryc S."/>
            <person name="Guerin G."/>
            <person name="Hasegawa T."/>
            <person name="Hill E.W."/>
            <person name="Jurka J."/>
            <person name="Kiialainen A."/>
            <person name="Lindgren G."/>
            <person name="Liu J."/>
            <person name="Magnani E."/>
            <person name="Mickelson J.R."/>
            <person name="Murray J."/>
            <person name="Nergadze S.G."/>
            <person name="Onofrio R."/>
            <person name="Pedroni S."/>
            <person name="Piras M.F."/>
            <person name="Raudsepp T."/>
            <person name="Rocchi M."/>
            <person name="Roeed K.H."/>
            <person name="Ryder O.A."/>
            <person name="Searle S."/>
            <person name="Skow L."/>
            <person name="Swinburne J.E."/>
            <person name="Syvaenen A.C."/>
            <person name="Tozaki T."/>
            <person name="Valberg S.J."/>
            <person name="Vaudin M."/>
            <person name="White J.R."/>
            <person name="Zody M.C."/>
            <person name="Lander E.S."/>
            <person name="Lindblad-Toh K."/>
        </authorList>
    </citation>
    <scope>NUCLEOTIDE SEQUENCE [LARGE SCALE GENOMIC DNA]</scope>
    <source>
        <strain evidence="14 15">Thoroughbred</strain>
    </source>
</reference>
<evidence type="ECO:0000256" key="11">
    <source>
        <dbReference type="SAM" id="MobiDB-lite"/>
    </source>
</evidence>
<keyword evidence="4" id="KW-0202">Cytokine</keyword>
<evidence type="ECO:0000256" key="8">
    <source>
        <dbReference type="ARBA" id="ARBA00023198"/>
    </source>
</evidence>
<keyword evidence="3" id="KW-0145">Chemotaxis</keyword>
<dbReference type="InParanoid" id="F7DC55"/>
<proteinExistence type="inferred from homology"/>
<evidence type="ECO:0000256" key="5">
    <source>
        <dbReference type="ARBA" id="ARBA00022525"/>
    </source>
</evidence>
<dbReference type="Gene3D" id="2.40.50.40">
    <property type="match status" value="1"/>
</dbReference>
<gene>
    <name evidence="14 16" type="primary">CCL25</name>
</gene>
<name>F7DC55_HORSE</name>
<evidence type="ECO:0000256" key="4">
    <source>
        <dbReference type="ARBA" id="ARBA00022514"/>
    </source>
</evidence>
<feature type="chain" id="PRO_5040253071" description="C-C motif chemokine 25" evidence="12">
    <location>
        <begin position="24"/>
        <end position="308"/>
    </location>
</feature>
<evidence type="ECO:0000259" key="13">
    <source>
        <dbReference type="SMART" id="SM00199"/>
    </source>
</evidence>
<evidence type="ECO:0000256" key="9">
    <source>
        <dbReference type="ARBA" id="ARBA00070046"/>
    </source>
</evidence>
<evidence type="ECO:0000256" key="2">
    <source>
        <dbReference type="ARBA" id="ARBA00010868"/>
    </source>
</evidence>
<reference evidence="14" key="2">
    <citation type="submission" date="2025-08" db="UniProtKB">
        <authorList>
            <consortium name="Ensembl"/>
        </authorList>
    </citation>
    <scope>IDENTIFICATION</scope>
    <source>
        <strain evidence="14">Thoroughbred</strain>
    </source>
</reference>
<evidence type="ECO:0000313" key="16">
    <source>
        <dbReference type="VGNC" id="VGNC:16201"/>
    </source>
</evidence>
<feature type="domain" description="Chemokine interleukin-8-like" evidence="13">
    <location>
        <begin position="27"/>
        <end position="90"/>
    </location>
</feature>
<keyword evidence="8" id="KW-0395">Inflammatory response</keyword>
<dbReference type="InterPro" id="IPR001811">
    <property type="entry name" value="Chemokine_IL8-like_dom"/>
</dbReference>